<dbReference type="GO" id="GO:0016787">
    <property type="term" value="F:hydrolase activity"/>
    <property type="evidence" value="ECO:0007669"/>
    <property type="project" value="UniProtKB-KW"/>
</dbReference>
<keyword evidence="4" id="KW-1185">Reference proteome</keyword>
<evidence type="ECO:0000313" key="3">
    <source>
        <dbReference type="EMBL" id="RMB82947.1"/>
    </source>
</evidence>
<dbReference type="EMBL" id="PENI01000019">
    <property type="protein sequence ID" value="RMB82947.1"/>
    <property type="molecule type" value="Genomic_DNA"/>
</dbReference>
<dbReference type="Gene3D" id="3.40.50.1820">
    <property type="entry name" value="alpha/beta hydrolase"/>
    <property type="match status" value="1"/>
</dbReference>
<dbReference type="OrthoDB" id="3507586at2"/>
<dbReference type="InterPro" id="IPR000073">
    <property type="entry name" value="AB_hydrolase_1"/>
</dbReference>
<accession>A0A3M0I0Y0</accession>
<dbReference type="AlphaFoldDB" id="A0A3M0I0Y0"/>
<evidence type="ECO:0000259" key="2">
    <source>
        <dbReference type="Pfam" id="PF00561"/>
    </source>
</evidence>
<dbReference type="Pfam" id="PF00561">
    <property type="entry name" value="Abhydrolase_1"/>
    <property type="match status" value="1"/>
</dbReference>
<dbReference type="Proteomes" id="UP000270471">
    <property type="component" value="Unassembled WGS sequence"/>
</dbReference>
<dbReference type="PANTHER" id="PTHR43329">
    <property type="entry name" value="EPOXIDE HYDROLASE"/>
    <property type="match status" value="1"/>
</dbReference>
<dbReference type="InterPro" id="IPR000639">
    <property type="entry name" value="Epox_hydrolase-like"/>
</dbReference>
<sequence length="331" mass="36651">MSPKRSDVPELSHRLSRRSALGVTAGAGAAALLGLPAGTAAAAPRARQPRTPMVRGFTSRFAEVNGTRLHYVTGGQGDPLVLLPGWPRTWYQFHKIMPPLARRYRVIAPDLRGMGDSDKPAGGYDKKTMARDIHELLRALGHSQAYVAGEDIGSMVAHSFAANHPEATRKVALWETGHPTEIFNDLRMLPQPGRPAPWWFAFNQLAQLPEQLLEGRFRFIVDWLIDFQGGDPRAFSEEARAIYAAAYNTPDAIRGGNGWYQTFQQDIADLKDYPVLTMPLLGIGGKYYELLRAQLEGLAADARYVELKGAGHYLAEERPDDIVRELTAFFA</sequence>
<reference evidence="3 4" key="1">
    <citation type="submission" date="2017-11" db="EMBL/GenBank/DDBJ databases">
        <title>Draft genome of actinobacteria isolated from guarana (Paullinia cupana (Mart.) Ducke.</title>
        <authorList>
            <person name="Siqueira K.A."/>
            <person name="Liotti R.G."/>
            <person name="Mendes T.A.O."/>
            <person name="Soares M.A."/>
        </authorList>
    </citation>
    <scope>NUCLEOTIDE SEQUENCE [LARGE SCALE GENOMIC DNA]</scope>
    <source>
        <strain evidence="3 4">193</strain>
    </source>
</reference>
<gene>
    <name evidence="3" type="ORF">CTZ28_26815</name>
</gene>
<dbReference type="SUPFAM" id="SSF53474">
    <property type="entry name" value="alpha/beta-Hydrolases"/>
    <property type="match status" value="1"/>
</dbReference>
<protein>
    <submittedName>
        <fullName evidence="3">Alpha/beta hydrolase</fullName>
    </submittedName>
</protein>
<dbReference type="PRINTS" id="PR00412">
    <property type="entry name" value="EPOXHYDRLASE"/>
</dbReference>
<evidence type="ECO:0000256" key="1">
    <source>
        <dbReference type="ARBA" id="ARBA00022801"/>
    </source>
</evidence>
<dbReference type="RefSeq" id="WP_121892311.1">
    <property type="nucleotide sequence ID" value="NZ_PENI01000019.1"/>
</dbReference>
<dbReference type="PRINTS" id="PR00111">
    <property type="entry name" value="ABHYDROLASE"/>
</dbReference>
<organism evidence="3 4">
    <name type="scientific">Streptomyces shenzhenensis</name>
    <dbReference type="NCBI Taxonomy" id="943815"/>
    <lineage>
        <taxon>Bacteria</taxon>
        <taxon>Bacillati</taxon>
        <taxon>Actinomycetota</taxon>
        <taxon>Actinomycetes</taxon>
        <taxon>Kitasatosporales</taxon>
        <taxon>Streptomycetaceae</taxon>
        <taxon>Streptomyces</taxon>
    </lineage>
</organism>
<comment type="caution">
    <text evidence="3">The sequence shown here is derived from an EMBL/GenBank/DDBJ whole genome shotgun (WGS) entry which is preliminary data.</text>
</comment>
<proteinExistence type="predicted"/>
<keyword evidence="1 3" id="KW-0378">Hydrolase</keyword>
<feature type="domain" description="AB hydrolase-1" evidence="2">
    <location>
        <begin position="79"/>
        <end position="187"/>
    </location>
</feature>
<evidence type="ECO:0000313" key="4">
    <source>
        <dbReference type="Proteomes" id="UP000270471"/>
    </source>
</evidence>
<dbReference type="InterPro" id="IPR029058">
    <property type="entry name" value="AB_hydrolase_fold"/>
</dbReference>
<name>A0A3M0I0Y0_9ACTN</name>